<dbReference type="PANTHER" id="PTHR35807">
    <property type="entry name" value="TRANSCRIPTIONAL REGULATOR REDD-RELATED"/>
    <property type="match status" value="1"/>
</dbReference>
<dbReference type="CDD" id="cd15831">
    <property type="entry name" value="BTAD"/>
    <property type="match status" value="1"/>
</dbReference>
<gene>
    <name evidence="9" type="ORF">GCM10010412_088640</name>
</gene>
<evidence type="ECO:0000259" key="6">
    <source>
        <dbReference type="SMART" id="SM00382"/>
    </source>
</evidence>
<evidence type="ECO:0000256" key="3">
    <source>
        <dbReference type="ARBA" id="ARBA00023125"/>
    </source>
</evidence>
<evidence type="ECO:0000256" key="5">
    <source>
        <dbReference type="SAM" id="MobiDB-lite"/>
    </source>
</evidence>
<keyword evidence="2" id="KW-0805">Transcription regulation</keyword>
<dbReference type="InterPro" id="IPR027417">
    <property type="entry name" value="P-loop_NTPase"/>
</dbReference>
<evidence type="ECO:0000259" key="8">
    <source>
        <dbReference type="SMART" id="SM01043"/>
    </source>
</evidence>
<feature type="region of interest" description="Disordered" evidence="5">
    <location>
        <begin position="678"/>
        <end position="709"/>
    </location>
</feature>
<keyword evidence="3" id="KW-0238">DNA-binding</keyword>
<feature type="domain" description="OmpR/PhoB-type" evidence="7">
    <location>
        <begin position="54"/>
        <end position="127"/>
    </location>
</feature>
<evidence type="ECO:0008006" key="11">
    <source>
        <dbReference type="Google" id="ProtNLM"/>
    </source>
</evidence>
<evidence type="ECO:0000259" key="7">
    <source>
        <dbReference type="SMART" id="SM00862"/>
    </source>
</evidence>
<name>A0ABN3T8D8_9ACTN</name>
<dbReference type="InterPro" id="IPR036388">
    <property type="entry name" value="WH-like_DNA-bd_sf"/>
</dbReference>
<dbReference type="Proteomes" id="UP001501666">
    <property type="component" value="Unassembled WGS sequence"/>
</dbReference>
<feature type="domain" description="AAA+ ATPase" evidence="6">
    <location>
        <begin position="331"/>
        <end position="467"/>
    </location>
</feature>
<keyword evidence="10" id="KW-1185">Reference proteome</keyword>
<dbReference type="Pfam" id="PF00931">
    <property type="entry name" value="NB-ARC"/>
    <property type="match status" value="1"/>
</dbReference>
<dbReference type="SUPFAM" id="SSF48452">
    <property type="entry name" value="TPR-like"/>
    <property type="match status" value="1"/>
</dbReference>
<dbReference type="SMART" id="SM00862">
    <property type="entry name" value="Trans_reg_C"/>
    <property type="match status" value="1"/>
</dbReference>
<sequence>MVCFGQVTKVLQIIGDVSATHHDGAGRLHTAGGSVSDRRAEFRILGPLEVEMGGRGVPLSAGKQRILLAGLLLRANHMVSTAELIEYVWDGVPPAGARGAVQTYMARVRGSLGKACRIVNHGDGYLIEAPDASLDLHRFRDLVARAEMASGNDPTVESGLLRQALALWRGPALSNVPSETLRTLAVPTLAEERLHALERCVEVDLSLGRHRHVLAELRVVTAEHPLHEGFWGQLMRALYGSGRQAEALEAFRTLHRLLRDELGIEPSEYLQRLHHEMLLGRTPIAREPRDTLHTGPWSAACHLPLEIGSYAGNAELIDEATSRLVSRDAGTVPIVAVCGAPGTGKTAFAIRVAHRIRHAFPDGQWFVRLRRADGAPRDPFDVLAEMLLAAGLDRSRIPDDLDARAARLRAEMADRSALLLLDDAADAAQVRPLLPGTAGCAVVVTSRLDLRGLAALCDAHIAVLSGLPREYSVRLLAELTGNGREAGDDTLAEIARLCGDLPLALRLAAANIAGRSPAEVLRYVAALRSSDRLSLLAVAGDPEASLRAAFDRSYVALPAPARRLFRLLAMVPGGDFTVEAAAALLGAPSYEVDPLLAILTASHLLRRIVPDRYQLDELLRLYASERLTAEEAPTATLAGASTRPPGRVLLRDRADQATHQADPQGRPAAEARVVAVTPTIPATPRPGRTWSTSAPAAQLDPTMECGQAS</sequence>
<proteinExistence type="inferred from homology"/>
<feature type="domain" description="Bacterial transcriptional activator" evidence="8">
    <location>
        <begin position="134"/>
        <end position="278"/>
    </location>
</feature>
<evidence type="ECO:0000256" key="4">
    <source>
        <dbReference type="ARBA" id="ARBA00023163"/>
    </source>
</evidence>
<dbReference type="PRINTS" id="PR00364">
    <property type="entry name" value="DISEASERSIST"/>
</dbReference>
<dbReference type="InterPro" id="IPR011990">
    <property type="entry name" value="TPR-like_helical_dom_sf"/>
</dbReference>
<keyword evidence="4" id="KW-0804">Transcription</keyword>
<dbReference type="InterPro" id="IPR016032">
    <property type="entry name" value="Sig_transdc_resp-reg_C-effctor"/>
</dbReference>
<dbReference type="EMBL" id="BAAATE010000041">
    <property type="protein sequence ID" value="GAA2695633.1"/>
    <property type="molecule type" value="Genomic_DNA"/>
</dbReference>
<dbReference type="Pfam" id="PF03704">
    <property type="entry name" value="BTAD"/>
    <property type="match status" value="1"/>
</dbReference>
<dbReference type="Gene3D" id="1.25.40.10">
    <property type="entry name" value="Tetratricopeptide repeat domain"/>
    <property type="match status" value="1"/>
</dbReference>
<dbReference type="InterPro" id="IPR001867">
    <property type="entry name" value="OmpR/PhoB-type_DNA-bd"/>
</dbReference>
<evidence type="ECO:0000313" key="9">
    <source>
        <dbReference type="EMBL" id="GAA2695633.1"/>
    </source>
</evidence>
<dbReference type="InterPro" id="IPR051677">
    <property type="entry name" value="AfsR-DnrI-RedD_regulator"/>
</dbReference>
<evidence type="ECO:0000256" key="1">
    <source>
        <dbReference type="ARBA" id="ARBA00005820"/>
    </source>
</evidence>
<evidence type="ECO:0000313" key="10">
    <source>
        <dbReference type="Proteomes" id="UP001501666"/>
    </source>
</evidence>
<dbReference type="InterPro" id="IPR002182">
    <property type="entry name" value="NB-ARC"/>
</dbReference>
<comment type="caution">
    <text evidence="9">The sequence shown here is derived from an EMBL/GenBank/DDBJ whole genome shotgun (WGS) entry which is preliminary data.</text>
</comment>
<dbReference type="InterPro" id="IPR005158">
    <property type="entry name" value="BTAD"/>
</dbReference>
<dbReference type="SUPFAM" id="SSF52540">
    <property type="entry name" value="P-loop containing nucleoside triphosphate hydrolases"/>
    <property type="match status" value="1"/>
</dbReference>
<dbReference type="Gene3D" id="3.40.50.300">
    <property type="entry name" value="P-loop containing nucleotide triphosphate hydrolases"/>
    <property type="match status" value="1"/>
</dbReference>
<protein>
    <recommendedName>
        <fullName evidence="11">DNA-binding SARP family transcriptional activator</fullName>
    </recommendedName>
</protein>
<dbReference type="SUPFAM" id="SSF46894">
    <property type="entry name" value="C-terminal effector domain of the bipartite response regulators"/>
    <property type="match status" value="1"/>
</dbReference>
<accession>A0ABN3T8D8</accession>
<organism evidence="9 10">
    <name type="scientific">Nonomuraea recticatena</name>
    <dbReference type="NCBI Taxonomy" id="46178"/>
    <lineage>
        <taxon>Bacteria</taxon>
        <taxon>Bacillati</taxon>
        <taxon>Actinomycetota</taxon>
        <taxon>Actinomycetes</taxon>
        <taxon>Streptosporangiales</taxon>
        <taxon>Streptosporangiaceae</taxon>
        <taxon>Nonomuraea</taxon>
    </lineage>
</organism>
<dbReference type="SMART" id="SM01043">
    <property type="entry name" value="BTAD"/>
    <property type="match status" value="1"/>
</dbReference>
<comment type="similarity">
    <text evidence="1">Belongs to the AfsR/DnrI/RedD regulatory family.</text>
</comment>
<dbReference type="SMART" id="SM00382">
    <property type="entry name" value="AAA"/>
    <property type="match status" value="1"/>
</dbReference>
<dbReference type="PANTHER" id="PTHR35807:SF1">
    <property type="entry name" value="TRANSCRIPTIONAL REGULATOR REDD"/>
    <property type="match status" value="1"/>
</dbReference>
<reference evidence="9 10" key="1">
    <citation type="journal article" date="2019" name="Int. J. Syst. Evol. Microbiol.">
        <title>The Global Catalogue of Microorganisms (GCM) 10K type strain sequencing project: providing services to taxonomists for standard genome sequencing and annotation.</title>
        <authorList>
            <consortium name="The Broad Institute Genomics Platform"/>
            <consortium name="The Broad Institute Genome Sequencing Center for Infectious Disease"/>
            <person name="Wu L."/>
            <person name="Ma J."/>
        </authorList>
    </citation>
    <scope>NUCLEOTIDE SEQUENCE [LARGE SCALE GENOMIC DNA]</scope>
    <source>
        <strain evidence="9 10">JCM 6835</strain>
    </source>
</reference>
<dbReference type="Gene3D" id="1.10.10.10">
    <property type="entry name" value="Winged helix-like DNA-binding domain superfamily/Winged helix DNA-binding domain"/>
    <property type="match status" value="1"/>
</dbReference>
<dbReference type="RefSeq" id="WP_346155449.1">
    <property type="nucleotide sequence ID" value="NZ_BAAATE010000041.1"/>
</dbReference>
<evidence type="ECO:0000256" key="2">
    <source>
        <dbReference type="ARBA" id="ARBA00023015"/>
    </source>
</evidence>
<dbReference type="InterPro" id="IPR003593">
    <property type="entry name" value="AAA+_ATPase"/>
</dbReference>